<keyword evidence="1" id="KW-0472">Membrane</keyword>
<dbReference type="Pfam" id="PF12666">
    <property type="entry name" value="PrgI"/>
    <property type="match status" value="1"/>
</dbReference>
<reference evidence="2 3" key="1">
    <citation type="submission" date="2016-10" db="EMBL/GenBank/DDBJ databases">
        <authorList>
            <person name="de Groot N.N."/>
        </authorList>
    </citation>
    <scope>NUCLEOTIDE SEQUENCE [LARGE SCALE GENOMIC DNA]</scope>
    <source>
        <strain evidence="2 3">AR40</strain>
    </source>
</reference>
<dbReference type="AlphaFoldDB" id="A0A1H9VI76"/>
<evidence type="ECO:0000256" key="1">
    <source>
        <dbReference type="SAM" id="Phobius"/>
    </source>
</evidence>
<sequence>MGFVRVPRDIKQVKPKFVGPLNKRQTYTMAIGIGLGLCGYFISKPTIGASNAIFVLIALMLPVVFCGLFEKDNRYVEDILKDYINVKFKRPGVRVFKTQNMYRYMHKKIYEKEVLEVDDLEEKKSWIGEREKELKNIWK</sequence>
<feature type="transmembrane region" description="Helical" evidence="1">
    <location>
        <begin position="49"/>
        <end position="69"/>
    </location>
</feature>
<proteinExistence type="predicted"/>
<dbReference type="InterPro" id="IPR024414">
    <property type="entry name" value="Uncharacterised_PrgI"/>
</dbReference>
<accession>A0A1H9VI76</accession>
<dbReference type="EMBL" id="FOGJ01000023">
    <property type="protein sequence ID" value="SES21221.1"/>
    <property type="molecule type" value="Genomic_DNA"/>
</dbReference>
<organism evidence="2 3">
    <name type="scientific">Butyrivibrio fibrisolvens</name>
    <dbReference type="NCBI Taxonomy" id="831"/>
    <lineage>
        <taxon>Bacteria</taxon>
        <taxon>Bacillati</taxon>
        <taxon>Bacillota</taxon>
        <taxon>Clostridia</taxon>
        <taxon>Lachnospirales</taxon>
        <taxon>Lachnospiraceae</taxon>
        <taxon>Butyrivibrio</taxon>
    </lineage>
</organism>
<evidence type="ECO:0000313" key="3">
    <source>
        <dbReference type="Proteomes" id="UP000182584"/>
    </source>
</evidence>
<keyword evidence="1" id="KW-1133">Transmembrane helix</keyword>
<name>A0A1H9VI76_BUTFI</name>
<dbReference type="Proteomes" id="UP000182584">
    <property type="component" value="Unassembled WGS sequence"/>
</dbReference>
<dbReference type="RefSeq" id="WP_074757692.1">
    <property type="nucleotide sequence ID" value="NZ_FOGJ01000023.1"/>
</dbReference>
<protein>
    <submittedName>
        <fullName evidence="2">PrgI family protein</fullName>
    </submittedName>
</protein>
<gene>
    <name evidence="2" type="ORF">SAMN04487884_12345</name>
</gene>
<feature type="transmembrane region" description="Helical" evidence="1">
    <location>
        <begin position="26"/>
        <end position="43"/>
    </location>
</feature>
<evidence type="ECO:0000313" key="2">
    <source>
        <dbReference type="EMBL" id="SES21221.1"/>
    </source>
</evidence>
<keyword evidence="1" id="KW-0812">Transmembrane</keyword>
<dbReference type="OrthoDB" id="9790748at2"/>